<protein>
    <submittedName>
        <fullName evidence="3">Uncharacterized protein</fullName>
    </submittedName>
</protein>
<keyword evidence="4" id="KW-1185">Reference proteome</keyword>
<evidence type="ECO:0000256" key="2">
    <source>
        <dbReference type="SAM" id="Phobius"/>
    </source>
</evidence>
<dbReference type="AlphaFoldDB" id="A0A5Q0QG83"/>
<reference evidence="3 4" key="1">
    <citation type="submission" date="2019-10" db="EMBL/GenBank/DDBJ databases">
        <authorList>
            <person name="Dong K."/>
        </authorList>
    </citation>
    <scope>NUCLEOTIDE SEQUENCE [LARGE SCALE GENOMIC DNA]</scope>
    <source>
        <strain evidence="4">dk4302</strain>
    </source>
</reference>
<sequence length="171" mass="19420">MENFEPESEQSSHDLPSNSNPTFTLTASSLVYLREVSKWGRFLGIVGLVGLGISLIGYIILTIAVRANPFGRSGNFPSHIDVSSYTFYMTIPWLVVIIAYFFPIWWLYQFATKLRDALNLKNSNVLEESFLFLKKQYKFMGILVIVLIALYFLIFIIAMLSILSGALGRFN</sequence>
<proteinExistence type="predicted"/>
<dbReference type="RefSeq" id="WP_153510915.1">
    <property type="nucleotide sequence ID" value="NZ_CP045652.1"/>
</dbReference>
<keyword evidence="2" id="KW-0812">Transmembrane</keyword>
<feature type="region of interest" description="Disordered" evidence="1">
    <location>
        <begin position="1"/>
        <end position="20"/>
    </location>
</feature>
<evidence type="ECO:0000313" key="4">
    <source>
        <dbReference type="Proteomes" id="UP000326921"/>
    </source>
</evidence>
<feature type="transmembrane region" description="Helical" evidence="2">
    <location>
        <begin position="85"/>
        <end position="108"/>
    </location>
</feature>
<evidence type="ECO:0000256" key="1">
    <source>
        <dbReference type="SAM" id="MobiDB-lite"/>
    </source>
</evidence>
<keyword evidence="2" id="KW-1133">Transmembrane helix</keyword>
<accession>A0A5Q0QG83</accession>
<dbReference type="EMBL" id="CP045652">
    <property type="protein sequence ID" value="QGA26250.1"/>
    <property type="molecule type" value="Genomic_DNA"/>
</dbReference>
<organism evidence="3 4">
    <name type="scientific">Sphingobacterium zhuxiongii</name>
    <dbReference type="NCBI Taxonomy" id="2662364"/>
    <lineage>
        <taxon>Bacteria</taxon>
        <taxon>Pseudomonadati</taxon>
        <taxon>Bacteroidota</taxon>
        <taxon>Sphingobacteriia</taxon>
        <taxon>Sphingobacteriales</taxon>
        <taxon>Sphingobacteriaceae</taxon>
        <taxon>Sphingobacterium</taxon>
    </lineage>
</organism>
<feature type="transmembrane region" description="Helical" evidence="2">
    <location>
        <begin position="42"/>
        <end position="65"/>
    </location>
</feature>
<gene>
    <name evidence="3" type="ORF">GFH32_07885</name>
</gene>
<feature type="transmembrane region" description="Helical" evidence="2">
    <location>
        <begin position="139"/>
        <end position="163"/>
    </location>
</feature>
<evidence type="ECO:0000313" key="3">
    <source>
        <dbReference type="EMBL" id="QGA26250.1"/>
    </source>
</evidence>
<name>A0A5Q0QG83_9SPHI</name>
<dbReference type="KEGG" id="sphe:GFH32_07885"/>
<dbReference type="Proteomes" id="UP000326921">
    <property type="component" value="Chromosome"/>
</dbReference>
<keyword evidence="2" id="KW-0472">Membrane</keyword>